<name>A0A0N8S4H9_9PSED</name>
<accession>A0A0N8S4H9</accession>
<dbReference type="Proteomes" id="UP000050455">
    <property type="component" value="Unassembled WGS sequence"/>
</dbReference>
<protein>
    <submittedName>
        <fullName evidence="1">Uncharacterized protein</fullName>
    </submittedName>
</protein>
<comment type="caution">
    <text evidence="1">The sequence shown here is derived from an EMBL/GenBank/DDBJ whole genome shotgun (WGS) entry which is preliminary data.</text>
</comment>
<gene>
    <name evidence="1" type="ORF">ALO64_100880</name>
</gene>
<sequence length="107" mass="11335">MHMSGSGGSYLGSSTPANSCDTLQFDTQLASPKASVVSQLSVGDTLDIAFATTGHQIVIALWNGVEAGSVIHSLLTQLRNCMTQGEQYQARVLQVSGGQVRLRVFHV</sequence>
<evidence type="ECO:0000313" key="1">
    <source>
        <dbReference type="EMBL" id="KPX90439.1"/>
    </source>
</evidence>
<reference evidence="1 2" key="1">
    <citation type="submission" date="2015-09" db="EMBL/GenBank/DDBJ databases">
        <title>Genome announcement of multiple Pseudomonas syringae strains.</title>
        <authorList>
            <person name="Thakur S."/>
            <person name="Wang P.W."/>
            <person name="Gong Y."/>
            <person name="Weir B.S."/>
            <person name="Guttman D.S."/>
        </authorList>
    </citation>
    <scope>NUCLEOTIDE SEQUENCE [LARGE SCALE GENOMIC DNA]</scope>
    <source>
        <strain evidence="1 2">ICMP6289</strain>
    </source>
</reference>
<organism evidence="1 2">
    <name type="scientific">Pseudomonas meliae</name>
    <dbReference type="NCBI Taxonomy" id="86176"/>
    <lineage>
        <taxon>Bacteria</taxon>
        <taxon>Pseudomonadati</taxon>
        <taxon>Pseudomonadota</taxon>
        <taxon>Gammaproteobacteria</taxon>
        <taxon>Pseudomonadales</taxon>
        <taxon>Pseudomonadaceae</taxon>
        <taxon>Pseudomonas</taxon>
    </lineage>
</organism>
<dbReference type="EMBL" id="LJQT01000190">
    <property type="protein sequence ID" value="KPX90439.1"/>
    <property type="molecule type" value="Genomic_DNA"/>
</dbReference>
<evidence type="ECO:0000313" key="2">
    <source>
        <dbReference type="Proteomes" id="UP000050455"/>
    </source>
</evidence>
<dbReference type="AlphaFoldDB" id="A0A0N8S4H9"/>
<keyword evidence="2" id="KW-1185">Reference proteome</keyword>
<proteinExistence type="predicted"/>
<dbReference type="PATRIC" id="fig|86176.4.peg.3939"/>